<evidence type="ECO:0000256" key="2">
    <source>
        <dbReference type="SAM" id="Coils"/>
    </source>
</evidence>
<dbReference type="EMBL" id="CAHS01000021">
    <property type="protein sequence ID" value="CCG88741.1"/>
    <property type="molecule type" value="Genomic_DNA"/>
</dbReference>
<gene>
    <name evidence="3" type="ORF">EPIR_3378</name>
</gene>
<accession>V5ZCT1</accession>
<dbReference type="GO" id="GO:0004803">
    <property type="term" value="F:transposase activity"/>
    <property type="evidence" value="ECO:0007669"/>
    <property type="project" value="InterPro"/>
</dbReference>
<dbReference type="InterPro" id="IPR052546">
    <property type="entry name" value="Transposase_8_domain"/>
</dbReference>
<dbReference type="PANTHER" id="PTHR33609">
    <property type="entry name" value="LOW CALCIUM RESPONSE LOCUS PROTEIN S"/>
    <property type="match status" value="1"/>
</dbReference>
<keyword evidence="4" id="KW-1185">Reference proteome</keyword>
<keyword evidence="2" id="KW-0175">Coiled coil</keyword>
<feature type="coiled-coil region" evidence="2">
    <location>
        <begin position="49"/>
        <end position="83"/>
    </location>
</feature>
<dbReference type="PANTHER" id="PTHR33609:SF1">
    <property type="entry name" value="TRANSPOSASE"/>
    <property type="match status" value="1"/>
</dbReference>
<protein>
    <submittedName>
        <fullName evidence="3">Insertion element IS2A uncharacterized 48,2 kDa protein</fullName>
    </submittedName>
</protein>
<dbReference type="Pfam" id="PF01527">
    <property type="entry name" value="HTH_Tnp_1"/>
    <property type="match status" value="1"/>
</dbReference>
<dbReference type="GO" id="GO:0003677">
    <property type="term" value="F:DNA binding"/>
    <property type="evidence" value="ECO:0007669"/>
    <property type="project" value="InterPro"/>
</dbReference>
<evidence type="ECO:0000256" key="1">
    <source>
        <dbReference type="ARBA" id="ARBA00009964"/>
    </source>
</evidence>
<dbReference type="GO" id="GO:0006313">
    <property type="term" value="P:DNA transposition"/>
    <property type="evidence" value="ECO:0007669"/>
    <property type="project" value="InterPro"/>
</dbReference>
<dbReference type="SUPFAM" id="SSF46689">
    <property type="entry name" value="Homeodomain-like"/>
    <property type="match status" value="1"/>
</dbReference>
<reference evidence="3 4" key="1">
    <citation type="journal article" date="2013" name="Syst. Appl. Microbiol.">
        <title>Phylogenetic position and virulence apparatus of the pear flower necrosis pathogen Erwinia piriflorinigrans CFBP 5888T as assessed by comparative genomics.</title>
        <authorList>
            <person name="Smits T.H."/>
            <person name="Rezzonico F."/>
            <person name="Lopez M.M."/>
            <person name="Blom J."/>
            <person name="Goesmann A."/>
            <person name="Frey J.E."/>
            <person name="Duffy B."/>
        </authorList>
    </citation>
    <scope>NUCLEOTIDE SEQUENCE [LARGE SCALE GENOMIC DNA]</scope>
    <source>
        <strain evidence="4">CFBP5888</strain>
    </source>
</reference>
<comment type="caution">
    <text evidence="3">The sequence shown here is derived from an EMBL/GenBank/DDBJ whole genome shotgun (WGS) entry which is preliminary data.</text>
</comment>
<dbReference type="Gene3D" id="1.10.10.60">
    <property type="entry name" value="Homeodomain-like"/>
    <property type="match status" value="1"/>
</dbReference>
<dbReference type="AlphaFoldDB" id="V5ZCT1"/>
<comment type="similarity">
    <text evidence="1">Belongs to the transposase 8 family.</text>
</comment>
<organism evidence="3 4">
    <name type="scientific">Erwinia piriflorinigrans CFBP 5888</name>
    <dbReference type="NCBI Taxonomy" id="1161919"/>
    <lineage>
        <taxon>Bacteria</taxon>
        <taxon>Pseudomonadati</taxon>
        <taxon>Pseudomonadota</taxon>
        <taxon>Gammaproteobacteria</taxon>
        <taxon>Enterobacterales</taxon>
        <taxon>Erwiniaceae</taxon>
        <taxon>Erwinia</taxon>
    </lineage>
</organism>
<evidence type="ECO:0000313" key="3">
    <source>
        <dbReference type="EMBL" id="CCG88741.1"/>
    </source>
</evidence>
<dbReference type="Proteomes" id="UP000018217">
    <property type="component" value="Unassembled WGS sequence"/>
</dbReference>
<sequence length="130" mass="15095">MRKSRYTEEQITSAIKASENGTSVKDICDTLKISAATLYSWKKKYAGLSSENGRKMKDLEEKLHNIERELRALSSDKEMLQSVLKHFFTTKDKRQAVNFLQNIYQIGTRRSCRLLDISRSVYHYPNNGEN</sequence>
<dbReference type="InterPro" id="IPR009057">
    <property type="entry name" value="Homeodomain-like_sf"/>
</dbReference>
<name>V5ZCT1_9GAMM</name>
<evidence type="ECO:0000313" key="4">
    <source>
        <dbReference type="Proteomes" id="UP000018217"/>
    </source>
</evidence>
<proteinExistence type="inferred from homology"/>
<dbReference type="STRING" id="1161919.EPIR_3378"/>
<dbReference type="InterPro" id="IPR002514">
    <property type="entry name" value="Transposase_8"/>
</dbReference>